<evidence type="ECO:0000313" key="1">
    <source>
        <dbReference type="EMBL" id="RCN40124.1"/>
    </source>
</evidence>
<gene>
    <name evidence="1" type="ORF">ANCCAN_13943</name>
</gene>
<accession>A0A368G6R2</accession>
<comment type="caution">
    <text evidence="1">The sequence shown here is derived from an EMBL/GenBank/DDBJ whole genome shotgun (WGS) entry which is preliminary data.</text>
</comment>
<dbReference type="EMBL" id="JOJR01000301">
    <property type="protein sequence ID" value="RCN40124.1"/>
    <property type="molecule type" value="Genomic_DNA"/>
</dbReference>
<name>A0A368G6R2_ANCCA</name>
<dbReference type="AlphaFoldDB" id="A0A368G6R2"/>
<protein>
    <submittedName>
        <fullName evidence="1">Uncharacterized protein</fullName>
    </submittedName>
</protein>
<proteinExistence type="predicted"/>
<dbReference type="OrthoDB" id="297496at2759"/>
<reference evidence="1 2" key="1">
    <citation type="submission" date="2014-10" db="EMBL/GenBank/DDBJ databases">
        <title>Draft genome of the hookworm Ancylostoma caninum.</title>
        <authorList>
            <person name="Mitreva M."/>
        </authorList>
    </citation>
    <scope>NUCLEOTIDE SEQUENCE [LARGE SCALE GENOMIC DNA]</scope>
    <source>
        <strain evidence="1 2">Baltimore</strain>
    </source>
</reference>
<dbReference type="STRING" id="29170.A0A368G6R2"/>
<organism evidence="1 2">
    <name type="scientific">Ancylostoma caninum</name>
    <name type="common">Dog hookworm</name>
    <dbReference type="NCBI Taxonomy" id="29170"/>
    <lineage>
        <taxon>Eukaryota</taxon>
        <taxon>Metazoa</taxon>
        <taxon>Ecdysozoa</taxon>
        <taxon>Nematoda</taxon>
        <taxon>Chromadorea</taxon>
        <taxon>Rhabditida</taxon>
        <taxon>Rhabditina</taxon>
        <taxon>Rhabditomorpha</taxon>
        <taxon>Strongyloidea</taxon>
        <taxon>Ancylostomatidae</taxon>
        <taxon>Ancylostomatinae</taxon>
        <taxon>Ancylostoma</taxon>
    </lineage>
</organism>
<sequence>MKDTLDADEYGFNATLDVLINNYLEDLFKSFDNPIARNYFDSLFYNEGEYVDLWTMDSSVLFTATTLVPVGRNVHYTENLTSYQYQREHMQAEEELIRH</sequence>
<evidence type="ECO:0000313" key="2">
    <source>
        <dbReference type="Proteomes" id="UP000252519"/>
    </source>
</evidence>
<dbReference type="Proteomes" id="UP000252519">
    <property type="component" value="Unassembled WGS sequence"/>
</dbReference>
<keyword evidence="2" id="KW-1185">Reference proteome</keyword>